<dbReference type="SUPFAM" id="SSF57701">
    <property type="entry name" value="Zn2/Cys6 DNA-binding domain"/>
    <property type="match status" value="1"/>
</dbReference>
<dbReference type="PANTHER" id="PTHR31668:SF4">
    <property type="entry name" value="TRANSCRIPTIONAL ACTIVATOR PROTEIN DAL81"/>
    <property type="match status" value="1"/>
</dbReference>
<reference evidence="5 6" key="1">
    <citation type="journal article" date="2013" name="BMC Genomics">
        <title>The genome and transcriptome of the pine saprophyte Ophiostoma piceae, and a comparison with the bark beetle-associated pine pathogen Grosmannia clavigera.</title>
        <authorList>
            <person name="Haridas S."/>
            <person name="Wang Y."/>
            <person name="Lim L."/>
            <person name="Massoumi Alamouti S."/>
            <person name="Jackman S."/>
            <person name="Docking R."/>
            <person name="Robertson G."/>
            <person name="Birol I."/>
            <person name="Bohlmann J."/>
            <person name="Breuil C."/>
        </authorList>
    </citation>
    <scope>NUCLEOTIDE SEQUENCE [LARGE SCALE GENOMIC DNA]</scope>
    <source>
        <strain evidence="5 6">UAMH 11346</strain>
    </source>
</reference>
<feature type="compositionally biased region" description="Polar residues" evidence="3">
    <location>
        <begin position="226"/>
        <end position="239"/>
    </location>
</feature>
<evidence type="ECO:0000313" key="5">
    <source>
        <dbReference type="EMBL" id="EPE04738.1"/>
    </source>
</evidence>
<organism evidence="5 6">
    <name type="scientific">Ophiostoma piceae (strain UAMH 11346)</name>
    <name type="common">Sap stain fungus</name>
    <dbReference type="NCBI Taxonomy" id="1262450"/>
    <lineage>
        <taxon>Eukaryota</taxon>
        <taxon>Fungi</taxon>
        <taxon>Dikarya</taxon>
        <taxon>Ascomycota</taxon>
        <taxon>Pezizomycotina</taxon>
        <taxon>Sordariomycetes</taxon>
        <taxon>Sordariomycetidae</taxon>
        <taxon>Ophiostomatales</taxon>
        <taxon>Ophiostomataceae</taxon>
        <taxon>Ophiostoma</taxon>
    </lineage>
</organism>
<dbReference type="Proteomes" id="UP000016923">
    <property type="component" value="Unassembled WGS sequence"/>
</dbReference>
<accession>S3CEM5</accession>
<evidence type="ECO:0000256" key="3">
    <source>
        <dbReference type="SAM" id="MobiDB-lite"/>
    </source>
</evidence>
<dbReference type="PANTHER" id="PTHR31668">
    <property type="entry name" value="GLUCOSE TRANSPORT TRANSCRIPTION REGULATOR RGT1-RELATED-RELATED"/>
    <property type="match status" value="1"/>
</dbReference>
<dbReference type="STRING" id="1262450.S3CEM5"/>
<dbReference type="PROSITE" id="PS00463">
    <property type="entry name" value="ZN2_CY6_FUNGAL_1"/>
    <property type="match status" value="1"/>
</dbReference>
<proteinExistence type="predicted"/>
<keyword evidence="2" id="KW-0539">Nucleus</keyword>
<dbReference type="OMA" id="QWNAFWH"/>
<dbReference type="Pfam" id="PF04082">
    <property type="entry name" value="Fungal_trans"/>
    <property type="match status" value="1"/>
</dbReference>
<dbReference type="PROSITE" id="PS50048">
    <property type="entry name" value="ZN2_CY6_FUNGAL_2"/>
    <property type="match status" value="1"/>
</dbReference>
<dbReference type="GO" id="GO:0006351">
    <property type="term" value="P:DNA-templated transcription"/>
    <property type="evidence" value="ECO:0007669"/>
    <property type="project" value="InterPro"/>
</dbReference>
<dbReference type="InterPro" id="IPR036864">
    <property type="entry name" value="Zn2-C6_fun-type_DNA-bd_sf"/>
</dbReference>
<dbReference type="Pfam" id="PF00172">
    <property type="entry name" value="Zn_clus"/>
    <property type="match status" value="1"/>
</dbReference>
<evidence type="ECO:0000256" key="2">
    <source>
        <dbReference type="ARBA" id="ARBA00023242"/>
    </source>
</evidence>
<feature type="compositionally biased region" description="Polar residues" evidence="3">
    <location>
        <begin position="187"/>
        <end position="209"/>
    </location>
</feature>
<dbReference type="HOGENOM" id="CLU_006632_3_0_1"/>
<dbReference type="eggNOG" id="ENOG502SJFF">
    <property type="taxonomic scope" value="Eukaryota"/>
</dbReference>
<dbReference type="OrthoDB" id="1924787at2759"/>
<gene>
    <name evidence="5" type="ORF">F503_06287</name>
</gene>
<feature type="region of interest" description="Disordered" evidence="3">
    <location>
        <begin position="1"/>
        <end position="35"/>
    </location>
</feature>
<feature type="region of interest" description="Disordered" evidence="3">
    <location>
        <begin position="182"/>
        <end position="243"/>
    </location>
</feature>
<dbReference type="CDD" id="cd00067">
    <property type="entry name" value="GAL4"/>
    <property type="match status" value="1"/>
</dbReference>
<dbReference type="InterPro" id="IPR007219">
    <property type="entry name" value="XnlR_reg_dom"/>
</dbReference>
<dbReference type="SMART" id="SM00066">
    <property type="entry name" value="GAL4"/>
    <property type="match status" value="1"/>
</dbReference>
<evidence type="ECO:0000259" key="4">
    <source>
        <dbReference type="PROSITE" id="PS50048"/>
    </source>
</evidence>
<evidence type="ECO:0000256" key="1">
    <source>
        <dbReference type="ARBA" id="ARBA00022723"/>
    </source>
</evidence>
<feature type="domain" description="Zn(2)-C6 fungal-type" evidence="4">
    <location>
        <begin position="43"/>
        <end position="74"/>
    </location>
</feature>
<dbReference type="GO" id="GO:0005634">
    <property type="term" value="C:nucleus"/>
    <property type="evidence" value="ECO:0007669"/>
    <property type="project" value="TreeGrafter"/>
</dbReference>
<dbReference type="GO" id="GO:0001080">
    <property type="term" value="P:nitrogen catabolite activation of transcription from RNA polymerase II promoter"/>
    <property type="evidence" value="ECO:0007669"/>
    <property type="project" value="TreeGrafter"/>
</dbReference>
<dbReference type="InterPro" id="IPR001138">
    <property type="entry name" value="Zn2Cys6_DnaBD"/>
</dbReference>
<dbReference type="AlphaFoldDB" id="S3CEM5"/>
<sequence length="827" mass="90248">MDAFPLNETAETTTHNSESQTTSAVGPAAPSNGRFYKSRKARPCDACRRRKVTCHMPANPPCQRCRAKDQACTFAQGPGKKKRPVRDQLPPQSTLLPESTLRAAAFEYERLDSWPSHEYPSLPSLHTGYTPTAFPHARAYSIDAVWATADVIVAGTVPVVAETDRLGAPDSGVGAFGYDTAAVSNPGRPTSSDYASRASASPAGSLSDRSTPHSHSHNPTWPELASPSQLGSSTRSAPSSVVPAQEDFTTHGSLEVLSGAFSFYIGPTGVSDALLLQREAYGDGGVAPASVRGLQYRRVAHLNDDSPVLFGITDHALIEKAEPKSEPAAMEEAWAALWQMIDAPTAWGLVKLYTRFVDPYFPIVSSHQLPSSGADGLTAGSLSLALLTALCAAALPFVVHDRSLYPLLLRPPSSDQLYRLCWLGITQELHAPNLGTLQACLLLQQRLPTNLYLHDTAFAWSLIATAVSVAQTLGLHREPSRWTGIPAWERRLRRRLWWTLWSTEKWVALARGMPSHLAPAGADDEYADVDPLSRADTSPGDTLSWNTNSSAARQPHLLYLVHLTTILADIQRSYYTLRAARQTSRHLALAMDIGRPLRAKLQSWRDSLPAGLCFRSRDQSSPEADQTRSTIHTILDNSDGVAAEVAQPSDDLQRQKLDGNASLHLSYIVTHMMLFRALLRPLDGSDSGNSSDGDRNTGIRNRAVTKGALLCVREFVEFVEALSPTQWNAFWHGWSRANFAMAGSFMVYLLRIITVPPLGSGEQSPKVARPGFADEYQELLSWIGRWRWASRVSVHGAAGAKGLTNLMLLRVETFLGELGDLDELGAR</sequence>
<dbReference type="InterPro" id="IPR050797">
    <property type="entry name" value="Carb_Metab_Trans_Reg"/>
</dbReference>
<dbReference type="Gene3D" id="4.10.240.10">
    <property type="entry name" value="Zn(2)-C6 fungal-type DNA-binding domain"/>
    <property type="match status" value="1"/>
</dbReference>
<dbReference type="GO" id="GO:0000981">
    <property type="term" value="F:DNA-binding transcription factor activity, RNA polymerase II-specific"/>
    <property type="evidence" value="ECO:0007669"/>
    <property type="project" value="InterPro"/>
</dbReference>
<feature type="compositionally biased region" description="Polar residues" evidence="3">
    <location>
        <begin position="9"/>
        <end position="24"/>
    </location>
</feature>
<protein>
    <submittedName>
        <fullName evidence="5">Fungal specific transcription factor domain protein</fullName>
    </submittedName>
</protein>
<dbReference type="SMART" id="SM00906">
    <property type="entry name" value="Fungal_trans"/>
    <property type="match status" value="1"/>
</dbReference>
<keyword evidence="6" id="KW-1185">Reference proteome</keyword>
<dbReference type="VEuPathDB" id="FungiDB:F503_06287"/>
<dbReference type="GO" id="GO:0003677">
    <property type="term" value="F:DNA binding"/>
    <property type="evidence" value="ECO:0007669"/>
    <property type="project" value="InterPro"/>
</dbReference>
<evidence type="ECO:0000313" key="6">
    <source>
        <dbReference type="Proteomes" id="UP000016923"/>
    </source>
</evidence>
<dbReference type="EMBL" id="KE148159">
    <property type="protein sequence ID" value="EPE04738.1"/>
    <property type="molecule type" value="Genomic_DNA"/>
</dbReference>
<name>S3CEM5_OPHP1</name>
<dbReference type="GO" id="GO:0008270">
    <property type="term" value="F:zinc ion binding"/>
    <property type="evidence" value="ECO:0007669"/>
    <property type="project" value="InterPro"/>
</dbReference>
<keyword evidence="1" id="KW-0479">Metal-binding</keyword>
<dbReference type="CDD" id="cd12148">
    <property type="entry name" value="fungal_TF_MHR"/>
    <property type="match status" value="1"/>
</dbReference>